<sequence length="129" mass="14773">MCWPYMKGNVQNRLCHIDDKAVSDEIMNDIEMLQLSNSSTIFLIYFDNDWIKSNGGWYEGIQLYTSSTSNALEATNKVVKDDGTFRERHVLSRFLVIASNIINNWSIERDPSSTNAKLFSVEPTICLNL</sequence>
<name>A0A817RVN3_9BILA</name>
<accession>A0A817RVN3</accession>
<dbReference type="AlphaFoldDB" id="A0A817RVN3"/>
<protein>
    <submittedName>
        <fullName evidence="1">Uncharacterized protein</fullName>
    </submittedName>
</protein>
<comment type="caution">
    <text evidence="1">The sequence shown here is derived from an EMBL/GenBank/DDBJ whole genome shotgun (WGS) entry which is preliminary data.</text>
</comment>
<proteinExistence type="predicted"/>
<reference evidence="1" key="1">
    <citation type="submission" date="2021-02" db="EMBL/GenBank/DDBJ databases">
        <authorList>
            <person name="Nowell W R."/>
        </authorList>
    </citation>
    <scope>NUCLEOTIDE SEQUENCE</scope>
</reference>
<organism evidence="1 2">
    <name type="scientific">Rotaria socialis</name>
    <dbReference type="NCBI Taxonomy" id="392032"/>
    <lineage>
        <taxon>Eukaryota</taxon>
        <taxon>Metazoa</taxon>
        <taxon>Spiralia</taxon>
        <taxon>Gnathifera</taxon>
        <taxon>Rotifera</taxon>
        <taxon>Eurotatoria</taxon>
        <taxon>Bdelloidea</taxon>
        <taxon>Philodinida</taxon>
        <taxon>Philodinidae</taxon>
        <taxon>Rotaria</taxon>
    </lineage>
</organism>
<dbReference type="EMBL" id="CAJNYD010000479">
    <property type="protein sequence ID" value="CAF3264957.1"/>
    <property type="molecule type" value="Genomic_DNA"/>
</dbReference>
<evidence type="ECO:0000313" key="2">
    <source>
        <dbReference type="Proteomes" id="UP000663833"/>
    </source>
</evidence>
<gene>
    <name evidence="1" type="ORF">LUA448_LOCUS5622</name>
</gene>
<evidence type="ECO:0000313" key="1">
    <source>
        <dbReference type="EMBL" id="CAF3264957.1"/>
    </source>
</evidence>
<dbReference type="Proteomes" id="UP000663833">
    <property type="component" value="Unassembled WGS sequence"/>
</dbReference>